<comment type="caution">
    <text evidence="11">The sequence shown here is derived from an EMBL/GenBank/DDBJ whole genome shotgun (WGS) entry which is preliminary data.</text>
</comment>
<dbReference type="OrthoDB" id="147532at2157"/>
<evidence type="ECO:0000256" key="9">
    <source>
        <dbReference type="ARBA" id="ARBA00023136"/>
    </source>
</evidence>
<keyword evidence="1 10" id="KW-1003">Cell membrane</keyword>
<evidence type="ECO:0000256" key="2">
    <source>
        <dbReference type="ARBA" id="ARBA00022563"/>
    </source>
</evidence>
<dbReference type="EC" id="7.2.1.4" evidence="10"/>
<keyword evidence="8 10" id="KW-0484">Methanogenesis</keyword>
<dbReference type="AlphaFoldDB" id="A0A062V560"/>
<keyword evidence="6 10" id="KW-1278">Translocase</keyword>
<comment type="subcellular location">
    <subcellularLocation>
        <location evidence="10">Cell membrane</location>
        <topology evidence="10">Single-pass membrane protein</topology>
    </subcellularLocation>
</comment>
<evidence type="ECO:0000256" key="4">
    <source>
        <dbReference type="ARBA" id="ARBA00022679"/>
    </source>
</evidence>
<dbReference type="GO" id="GO:0030269">
    <property type="term" value="F:tetrahydromethanopterin S-methyltransferase activity"/>
    <property type="evidence" value="ECO:0007669"/>
    <property type="project" value="UniProtKB-UniRule"/>
</dbReference>
<evidence type="ECO:0000313" key="11">
    <source>
        <dbReference type="EMBL" id="KCZ72432.1"/>
    </source>
</evidence>
<keyword evidence="12" id="KW-1185">Reference proteome</keyword>
<dbReference type="GO" id="GO:0032259">
    <property type="term" value="P:methylation"/>
    <property type="evidence" value="ECO:0007669"/>
    <property type="project" value="UniProtKB-KW"/>
</dbReference>
<protein>
    <recommendedName>
        <fullName evidence="10">Tetrahydromethanopterin S-methyltransferase subunit G</fullName>
        <ecNumber evidence="10">7.2.1.4</ecNumber>
    </recommendedName>
    <alternativeName>
        <fullName evidence="10">N5-methyltetrahydromethanopterin--coenzyme M methyltransferase subunit G</fullName>
    </alternativeName>
</protein>
<feature type="transmembrane region" description="Helical" evidence="10">
    <location>
        <begin position="35"/>
        <end position="53"/>
    </location>
</feature>
<evidence type="ECO:0000256" key="1">
    <source>
        <dbReference type="ARBA" id="ARBA00022475"/>
    </source>
</evidence>
<dbReference type="Proteomes" id="UP000027153">
    <property type="component" value="Unassembled WGS sequence"/>
</dbReference>
<comment type="function">
    <text evidence="10">Part of a complex that catalyzes the formation of methyl-coenzyme M and tetrahydromethanopterin from coenzyme M and methyl-tetrahydromethanopterin. This is an energy-conserving, sodium-ion translocating step.</text>
</comment>
<reference evidence="11 12" key="1">
    <citation type="journal article" date="2013" name="Nature">
        <title>Anaerobic oxidation of methane coupled to nitrate reduction in a novel archaeal lineage.</title>
        <authorList>
            <person name="Haroon M.F."/>
            <person name="Hu S."/>
            <person name="Shi Y."/>
            <person name="Imelfort M."/>
            <person name="Keller J."/>
            <person name="Hugenholtz P."/>
            <person name="Yuan Z."/>
            <person name="Tyson G.W."/>
        </authorList>
    </citation>
    <scope>NUCLEOTIDE SEQUENCE [LARGE SCALE GENOMIC DNA]</scope>
    <source>
        <strain evidence="11 12">ANME-2d</strain>
    </source>
</reference>
<keyword evidence="4 10" id="KW-0808">Transferase</keyword>
<keyword evidence="5 10" id="KW-0812">Transmembrane</keyword>
<evidence type="ECO:0000256" key="7">
    <source>
        <dbReference type="ARBA" id="ARBA00022989"/>
    </source>
</evidence>
<organism evidence="11 12">
    <name type="scientific">Candidatus Methanoperedens nitratireducens</name>
    <dbReference type="NCBI Taxonomy" id="1392998"/>
    <lineage>
        <taxon>Archaea</taxon>
        <taxon>Methanobacteriati</taxon>
        <taxon>Methanobacteriota</taxon>
        <taxon>Stenosarchaea group</taxon>
        <taxon>Methanomicrobia</taxon>
        <taxon>Methanosarcinales</taxon>
        <taxon>ANME-2 cluster</taxon>
        <taxon>Candidatus Methanoperedentaceae</taxon>
        <taxon>Candidatus Methanoperedens</taxon>
    </lineage>
</organism>
<evidence type="ECO:0000256" key="10">
    <source>
        <dbReference type="HAMAP-Rule" id="MF_01500"/>
    </source>
</evidence>
<comment type="similarity">
    <text evidence="10">Belongs to the MtrG family.</text>
</comment>
<dbReference type="InterPro" id="IPR005866">
    <property type="entry name" value="THM_MeTrfase_su_G"/>
</dbReference>
<comment type="subunit">
    <text evidence="10">The complex is composed of 8 subunits; MtrA, MtrB, MtrC, MtrD, MtrE, MtrF, MtrG and MtrH.</text>
</comment>
<dbReference type="RefSeq" id="WP_081810127.1">
    <property type="nucleotide sequence ID" value="NZ_JMIY01000002.1"/>
</dbReference>
<dbReference type="NCBIfam" id="TIGR01149">
    <property type="entry name" value="mtrG"/>
    <property type="match status" value="1"/>
</dbReference>
<dbReference type="GO" id="GO:0006730">
    <property type="term" value="P:one-carbon metabolic process"/>
    <property type="evidence" value="ECO:0007669"/>
    <property type="project" value="UniProtKB-UniRule"/>
</dbReference>
<dbReference type="GO" id="GO:0019386">
    <property type="term" value="P:methanogenesis, from carbon dioxide"/>
    <property type="evidence" value="ECO:0007669"/>
    <property type="project" value="UniProtKB-UniRule"/>
</dbReference>
<keyword evidence="3 10" id="KW-0489">Methyltransferase</keyword>
<dbReference type="Pfam" id="PF04210">
    <property type="entry name" value="MtrG"/>
    <property type="match status" value="1"/>
</dbReference>
<comment type="pathway">
    <text evidence="10">One-carbon metabolism; methanogenesis from CO(2); methyl-coenzyme M from 5,10-methylene-5,6,7,8-tetrahydromethanopterin: step 2/2.</text>
</comment>
<evidence type="ECO:0000256" key="8">
    <source>
        <dbReference type="ARBA" id="ARBA00022994"/>
    </source>
</evidence>
<keyword evidence="7 10" id="KW-1133">Transmembrane helix</keyword>
<comment type="catalytic activity">
    <reaction evidence="10">
        <text>5-methyl-5,6,7,8-tetrahydromethanopterin + coenzyme M + 2 Na(+)(in) = 5,6,7,8-tetrahydromethanopterin + methyl-coenzyme M + 2 Na(+)(out)</text>
        <dbReference type="Rhea" id="RHEA:53492"/>
        <dbReference type="ChEBI" id="CHEBI:29101"/>
        <dbReference type="ChEBI" id="CHEBI:58103"/>
        <dbReference type="ChEBI" id="CHEBI:58116"/>
        <dbReference type="ChEBI" id="CHEBI:58286"/>
        <dbReference type="ChEBI" id="CHEBI:58319"/>
        <dbReference type="EC" id="7.2.1.4"/>
    </reaction>
</comment>
<accession>A0A062V560</accession>
<dbReference type="HAMAP" id="MF_01500">
    <property type="entry name" value="MtrG"/>
    <property type="match status" value="1"/>
</dbReference>
<evidence type="ECO:0000256" key="6">
    <source>
        <dbReference type="ARBA" id="ARBA00022967"/>
    </source>
</evidence>
<keyword evidence="2 10" id="KW-0554">One-carbon metabolism</keyword>
<dbReference type="UniPathway" id="UPA00640">
    <property type="reaction ID" value="UER00698"/>
</dbReference>
<name>A0A062V560_9EURY</name>
<evidence type="ECO:0000256" key="3">
    <source>
        <dbReference type="ARBA" id="ARBA00022603"/>
    </source>
</evidence>
<sequence>MDYDSIMERLDKIEEKVEFSSAEILQQRGTIIGRWIGFLYGVVVAMLIISLLGL</sequence>
<proteinExistence type="inferred from homology"/>
<dbReference type="GO" id="GO:0005886">
    <property type="term" value="C:plasma membrane"/>
    <property type="evidence" value="ECO:0007669"/>
    <property type="project" value="UniProtKB-SubCell"/>
</dbReference>
<dbReference type="EMBL" id="JMIY01000002">
    <property type="protein sequence ID" value="KCZ72432.1"/>
    <property type="molecule type" value="Genomic_DNA"/>
</dbReference>
<gene>
    <name evidence="10" type="primary">mtrG</name>
    <name evidence="11" type="ORF">ANME2D_00859</name>
</gene>
<keyword evidence="9 10" id="KW-0472">Membrane</keyword>
<evidence type="ECO:0000256" key="5">
    <source>
        <dbReference type="ARBA" id="ARBA00022692"/>
    </source>
</evidence>
<evidence type="ECO:0000313" key="12">
    <source>
        <dbReference type="Proteomes" id="UP000027153"/>
    </source>
</evidence>